<feature type="domain" description="Tape measure protein N-terminal" evidence="1">
    <location>
        <begin position="143"/>
        <end position="321"/>
    </location>
</feature>
<protein>
    <submittedName>
        <fullName evidence="2">Tape measure domain-containing protein</fullName>
    </submittedName>
</protein>
<evidence type="ECO:0000313" key="2">
    <source>
        <dbReference type="EMBL" id="PJJ42389.1"/>
    </source>
</evidence>
<evidence type="ECO:0000259" key="1">
    <source>
        <dbReference type="Pfam" id="PF20155"/>
    </source>
</evidence>
<accession>A0A2M9A9K1</accession>
<dbReference type="Pfam" id="PF20155">
    <property type="entry name" value="TMP_3"/>
    <property type="match status" value="1"/>
</dbReference>
<dbReference type="EMBL" id="PGEX01000001">
    <property type="protein sequence ID" value="PJJ42389.1"/>
    <property type="molecule type" value="Genomic_DNA"/>
</dbReference>
<reference evidence="2 3" key="1">
    <citation type="submission" date="2017-11" db="EMBL/GenBank/DDBJ databases">
        <title>Animal gut microbial communities from fecal samples from Wisconsin, USA.</title>
        <authorList>
            <person name="Neumann A."/>
        </authorList>
    </citation>
    <scope>NUCLEOTIDE SEQUENCE [LARGE SCALE GENOMIC DNA]</scope>
    <source>
        <strain evidence="2 3">UWS3</strain>
    </source>
</reference>
<dbReference type="InterPro" id="IPR013491">
    <property type="entry name" value="Tape_meas_N"/>
</dbReference>
<keyword evidence="3" id="KW-1185">Reference proteome</keyword>
<proteinExistence type="predicted"/>
<dbReference type="AlphaFoldDB" id="A0A2M9A9K1"/>
<evidence type="ECO:0000313" key="3">
    <source>
        <dbReference type="Proteomes" id="UP000231134"/>
    </source>
</evidence>
<name>A0A2M9A9K1_9BACT</name>
<gene>
    <name evidence="2" type="ORF">BGX16_2415</name>
</gene>
<organism evidence="2 3">
    <name type="scientific">Hallerella succinigenes</name>
    <dbReference type="NCBI Taxonomy" id="1896222"/>
    <lineage>
        <taxon>Bacteria</taxon>
        <taxon>Pseudomonadati</taxon>
        <taxon>Fibrobacterota</taxon>
        <taxon>Fibrobacteria</taxon>
        <taxon>Fibrobacterales</taxon>
        <taxon>Fibrobacteraceae</taxon>
        <taxon>Hallerella</taxon>
    </lineage>
</organism>
<comment type="caution">
    <text evidence="2">The sequence shown here is derived from an EMBL/GenBank/DDBJ whole genome shotgun (WGS) entry which is preliminary data.</text>
</comment>
<dbReference type="OrthoDB" id="1414895at2"/>
<dbReference type="Proteomes" id="UP000231134">
    <property type="component" value="Unassembled WGS sequence"/>
</dbReference>
<dbReference type="NCBIfam" id="TIGR02675">
    <property type="entry name" value="tape_meas_nterm"/>
    <property type="match status" value="1"/>
</dbReference>
<dbReference type="RefSeq" id="WP_100426245.1">
    <property type="nucleotide sequence ID" value="NZ_PGEX01000001.1"/>
</dbReference>
<sequence>MAEDYVFKIKAVPDLSGFDAALKSELKKLKLGFGVQAAFNGTGSMSKGGNTALSSMVHAERNATKSLLNFSSAVTQATRGISGLGTRVASVQKTAPKVAQTQVTAQKGANWAQALMALPGMQSVAGLVTAFPRKAFSSGLTNFKETETLRTNLGTLLGSDERGAAFTKRLEEYAKYTPYAMNDIASLAKGLIQYNVSEGDTEKLMKQVGDIAMGSKSQMSSLGLVLGQVASAGKLQGQDLLQFINAGFNPLAILSEAWGRPMAELKDAMSEGKISFEMVREALNLATQEGGKFYKGAERGSKTLEGLLSTAVDNFSIAMGDAFRNNEDVIKGIATTMASIDWTGVSKMLGDIVNVVGRFGGGLATLIKAIAPFPDLVYLTTGALGGLVAYVSGNVMRSVLGLTSAMKSMATQANATAAAVGTNGATGQVGKFTEALGGPMLKGGLYAATGWAVGQIVRFGSTLLDYLDEKKKAKETVNAIEEDGKIRSGIIKTYKKFNADGEWTESEKIAYRETLETAKRLGVDVAGSYLDIFKQEARQEGKKEGEGMKPPKLPKPVVNISADFNSVSRLVKENLTEILRSQLRVMNRYQAVNE</sequence>